<dbReference type="InterPro" id="IPR000851">
    <property type="entry name" value="Ribosomal_uS5"/>
</dbReference>
<dbReference type="SUPFAM" id="SSF54768">
    <property type="entry name" value="dsRNA-binding domain-like"/>
    <property type="match status" value="1"/>
</dbReference>
<name>A0A8S2EQD7_9BILA</name>
<evidence type="ECO:0000256" key="4">
    <source>
        <dbReference type="PROSITE-ProRule" id="PRU00268"/>
    </source>
</evidence>
<organism evidence="6 8">
    <name type="scientific">Didymodactylos carnosus</name>
    <dbReference type="NCBI Taxonomy" id="1234261"/>
    <lineage>
        <taxon>Eukaryota</taxon>
        <taxon>Metazoa</taxon>
        <taxon>Spiralia</taxon>
        <taxon>Gnathifera</taxon>
        <taxon>Rotifera</taxon>
        <taxon>Eurotatoria</taxon>
        <taxon>Bdelloidea</taxon>
        <taxon>Philodinida</taxon>
        <taxon>Philodinidae</taxon>
        <taxon>Didymodactylos</taxon>
    </lineage>
</organism>
<dbReference type="GO" id="GO:0003723">
    <property type="term" value="F:RNA binding"/>
    <property type="evidence" value="ECO:0007669"/>
    <property type="project" value="InterPro"/>
</dbReference>
<dbReference type="PANTHER" id="PTHR13718">
    <property type="entry name" value="RIBOSOMAL S SUBUNIT"/>
    <property type="match status" value="1"/>
</dbReference>
<dbReference type="Proteomes" id="UP000682733">
    <property type="component" value="Unassembled WGS sequence"/>
</dbReference>
<comment type="caution">
    <text evidence="6">The sequence shown here is derived from an EMBL/GenBank/DDBJ whole genome shotgun (WGS) entry which is preliminary data.</text>
</comment>
<evidence type="ECO:0000259" key="5">
    <source>
        <dbReference type="PROSITE" id="PS50881"/>
    </source>
</evidence>
<dbReference type="Gene3D" id="3.30.160.20">
    <property type="match status" value="1"/>
</dbReference>
<dbReference type="AlphaFoldDB" id="A0A8S2EQD7"/>
<protein>
    <recommendedName>
        <fullName evidence="3">40S ribosomal protein S2</fullName>
    </recommendedName>
</protein>
<evidence type="ECO:0000256" key="3">
    <source>
        <dbReference type="ARBA" id="ARBA00035407"/>
    </source>
</evidence>
<evidence type="ECO:0000313" key="7">
    <source>
        <dbReference type="EMBL" id="CAF4019506.1"/>
    </source>
</evidence>
<sequence>MQQPREQRRFQERQAPEWHPKTKLGHLVKQGFVDAAKIFQFSMRIKEPEIVDHLFKNLKQEVLVIKSVQKQTKAGQRTRIKAVVAIGDGKEYIGLGVKAAKEAATAIRGAILKAKCNIRPVKLGYWGDKFGEPHTAAVMGLDGASNFYTPDLWEQKEVVRNPFMEFSSVLAEIDNLKIE</sequence>
<evidence type="ECO:0000256" key="1">
    <source>
        <dbReference type="ARBA" id="ARBA00022980"/>
    </source>
</evidence>
<evidence type="ECO:0000256" key="2">
    <source>
        <dbReference type="ARBA" id="ARBA00023274"/>
    </source>
</evidence>
<dbReference type="Pfam" id="PF00333">
    <property type="entry name" value="Ribosomal_S5"/>
    <property type="match status" value="1"/>
</dbReference>
<evidence type="ECO:0000313" key="8">
    <source>
        <dbReference type="Proteomes" id="UP000677228"/>
    </source>
</evidence>
<dbReference type="GO" id="GO:0003735">
    <property type="term" value="F:structural constituent of ribosome"/>
    <property type="evidence" value="ECO:0007669"/>
    <property type="project" value="UniProtKB-UniRule"/>
</dbReference>
<evidence type="ECO:0000313" key="6">
    <source>
        <dbReference type="EMBL" id="CAF1210577.1"/>
    </source>
</evidence>
<proteinExistence type="predicted"/>
<dbReference type="GO" id="GO:0022627">
    <property type="term" value="C:cytosolic small ribosomal subunit"/>
    <property type="evidence" value="ECO:0007669"/>
    <property type="project" value="TreeGrafter"/>
</dbReference>
<keyword evidence="1 4" id="KW-0689">Ribosomal protein</keyword>
<dbReference type="FunFam" id="3.30.160.20:FF:000002">
    <property type="entry name" value="40S ribosomal protein S2"/>
    <property type="match status" value="1"/>
</dbReference>
<gene>
    <name evidence="6" type="ORF">OVA965_LOCUS24427</name>
    <name evidence="7" type="ORF">TMI583_LOCUS25147</name>
</gene>
<accession>A0A8S2EQD7</accession>
<keyword evidence="2 4" id="KW-0687">Ribonucleoprotein</keyword>
<dbReference type="Proteomes" id="UP000677228">
    <property type="component" value="Unassembled WGS sequence"/>
</dbReference>
<dbReference type="PROSITE" id="PS50881">
    <property type="entry name" value="S5_DSRBD"/>
    <property type="match status" value="1"/>
</dbReference>
<reference evidence="6" key="1">
    <citation type="submission" date="2021-02" db="EMBL/GenBank/DDBJ databases">
        <authorList>
            <person name="Nowell W R."/>
        </authorList>
    </citation>
    <scope>NUCLEOTIDE SEQUENCE</scope>
</reference>
<dbReference type="GO" id="GO:0006412">
    <property type="term" value="P:translation"/>
    <property type="evidence" value="ECO:0007669"/>
    <property type="project" value="InterPro"/>
</dbReference>
<dbReference type="EMBL" id="CAJOBA010036255">
    <property type="protein sequence ID" value="CAF4019506.1"/>
    <property type="molecule type" value="Genomic_DNA"/>
</dbReference>
<feature type="domain" description="S5 DRBM" evidence="5">
    <location>
        <begin position="58"/>
        <end position="121"/>
    </location>
</feature>
<dbReference type="PANTHER" id="PTHR13718:SF4">
    <property type="entry name" value="40S RIBOSOMAL PROTEIN S2"/>
    <property type="match status" value="1"/>
</dbReference>
<dbReference type="EMBL" id="CAJNOK010014721">
    <property type="protein sequence ID" value="CAF1210577.1"/>
    <property type="molecule type" value="Genomic_DNA"/>
</dbReference>
<dbReference type="InterPro" id="IPR013810">
    <property type="entry name" value="Ribosomal_uS5_N"/>
</dbReference>